<evidence type="ECO:0000313" key="1">
    <source>
        <dbReference type="Proteomes" id="UP000036681"/>
    </source>
</evidence>
<proteinExistence type="predicted"/>
<dbReference type="AlphaFoldDB" id="A0A0M3HIU3"/>
<sequence>MEQPVTLIEHLCDLRIDDYSPIFRKTGIICTIGK</sequence>
<organism evidence="1 2">
    <name type="scientific">Ascaris lumbricoides</name>
    <name type="common">Giant roundworm</name>
    <dbReference type="NCBI Taxonomy" id="6252"/>
    <lineage>
        <taxon>Eukaryota</taxon>
        <taxon>Metazoa</taxon>
        <taxon>Ecdysozoa</taxon>
        <taxon>Nematoda</taxon>
        <taxon>Chromadorea</taxon>
        <taxon>Rhabditida</taxon>
        <taxon>Spirurina</taxon>
        <taxon>Ascaridomorpha</taxon>
        <taxon>Ascaridoidea</taxon>
        <taxon>Ascarididae</taxon>
        <taxon>Ascaris</taxon>
    </lineage>
</organism>
<keyword evidence="1" id="KW-1185">Reference proteome</keyword>
<accession>A0A0M3HIU3</accession>
<reference evidence="2" key="1">
    <citation type="submission" date="2017-02" db="UniProtKB">
        <authorList>
            <consortium name="WormBaseParasite"/>
        </authorList>
    </citation>
    <scope>IDENTIFICATION</scope>
</reference>
<dbReference type="Proteomes" id="UP000036681">
    <property type="component" value="Unplaced"/>
</dbReference>
<protein>
    <submittedName>
        <fullName evidence="2">Transposase</fullName>
    </submittedName>
</protein>
<name>A0A0M3HIU3_ASCLU</name>
<evidence type="ECO:0000313" key="2">
    <source>
        <dbReference type="WBParaSite" id="ALUE_0000143801-mRNA-1"/>
    </source>
</evidence>
<dbReference type="WBParaSite" id="ALUE_0000143801-mRNA-1">
    <property type="protein sequence ID" value="ALUE_0000143801-mRNA-1"/>
    <property type="gene ID" value="ALUE_0000143801"/>
</dbReference>